<dbReference type="PRINTS" id="PR00082">
    <property type="entry name" value="GLFDHDRGNASE"/>
</dbReference>
<evidence type="ECO:0000256" key="2">
    <source>
        <dbReference type="ARBA" id="ARBA00023002"/>
    </source>
</evidence>
<organism evidence="9 10">
    <name type="scientific">Candidatus Tagabacteria bacterium CG09_land_8_20_14_0_10_41_14</name>
    <dbReference type="NCBI Taxonomy" id="1975021"/>
    <lineage>
        <taxon>Bacteria</taxon>
        <taxon>Candidatus Tagaibacteriota</taxon>
    </lineage>
</organism>
<accession>A0A2H0WLX7</accession>
<proteinExistence type="inferred from homology"/>
<dbReference type="InterPro" id="IPR014362">
    <property type="entry name" value="Glu_DH"/>
</dbReference>
<dbReference type="InterPro" id="IPR006097">
    <property type="entry name" value="Glu/Leu/Phe/Val/Trp_DH_dimer"/>
</dbReference>
<feature type="binding site" evidence="5">
    <location>
        <position position="87"/>
    </location>
    <ligand>
        <name>substrate</name>
    </ligand>
</feature>
<dbReference type="InterPro" id="IPR036291">
    <property type="entry name" value="NAD(P)-bd_dom_sf"/>
</dbReference>
<evidence type="ECO:0000256" key="7">
    <source>
        <dbReference type="RuleBase" id="RU004417"/>
    </source>
</evidence>
<dbReference type="Gene3D" id="3.40.50.720">
    <property type="entry name" value="NAD(P)-binding Rossmann-like Domain"/>
    <property type="match status" value="1"/>
</dbReference>
<evidence type="ECO:0000313" key="10">
    <source>
        <dbReference type="Proteomes" id="UP000230353"/>
    </source>
</evidence>
<dbReference type="Proteomes" id="UP000230353">
    <property type="component" value="Unassembled WGS sequence"/>
</dbReference>
<feature type="binding site" evidence="5">
    <location>
        <position position="342"/>
    </location>
    <ligand>
        <name>substrate</name>
    </ligand>
</feature>
<dbReference type="Pfam" id="PF02812">
    <property type="entry name" value="ELFV_dehydrog_N"/>
    <property type="match status" value="1"/>
</dbReference>
<dbReference type="GO" id="GO:0006538">
    <property type="term" value="P:L-glutamate catabolic process"/>
    <property type="evidence" value="ECO:0007669"/>
    <property type="project" value="TreeGrafter"/>
</dbReference>
<keyword evidence="5" id="KW-0547">Nucleotide-binding</keyword>
<sequence length="411" mass="46189">MKNKIFSNIIKKLAEIKQIEGLTDKEVSFLLKAKKINRAWIKIGNKKLLAWRILFNDVLGPGKGGIRFNPGVNEDEVKSLSFWMMIKNSLAGLPFGGAKGGIKFDPKKSSPQELEKISRKFIDVFYKHLGQDKDIPAPDVYTNSQIMAWMLDEYEKKVKHHEPGMITGKPLELQGCDLRNDATAKGGFIILKEMIKKFGLNKKNSKIAIQGFGNAGLYISRMIYESGLKIAAVSDSKGGIYNKNGLNINQVIKVKNEKGSVSKYKQMKQITNANLLELPVEVLVLAALENQITENNADKIKAKYIIEIANGPINYEADKILLDKGVTVIPDVLANSGGVIASYFEWSQNRTGNILEKEYLEKMLQQRMINSWGKMIKTYEEHNKKIDLRTAAYILAIRRILTAAKLRGNLN</sequence>
<dbReference type="AlphaFoldDB" id="A0A2H0WLX7"/>
<evidence type="ECO:0000256" key="1">
    <source>
        <dbReference type="ARBA" id="ARBA00006382"/>
    </source>
</evidence>
<dbReference type="Pfam" id="PF00208">
    <property type="entry name" value="ELFV_dehydrog"/>
    <property type="match status" value="1"/>
</dbReference>
<name>A0A2H0WLX7_9BACT</name>
<feature type="domain" description="Glutamate/phenylalanine/leucine/valine/L-tryptophan dehydrogenase C-terminal" evidence="8">
    <location>
        <begin position="176"/>
        <end position="408"/>
    </location>
</feature>
<dbReference type="InterPro" id="IPR006096">
    <property type="entry name" value="Glu/Leu/Phe/Val/Trp_DH_C"/>
</dbReference>
<dbReference type="GO" id="GO:0004352">
    <property type="term" value="F:glutamate dehydrogenase (NAD+) activity"/>
    <property type="evidence" value="ECO:0007669"/>
    <property type="project" value="TreeGrafter"/>
</dbReference>
<dbReference type="GO" id="GO:0000166">
    <property type="term" value="F:nucleotide binding"/>
    <property type="evidence" value="ECO:0007669"/>
    <property type="project" value="UniProtKB-KW"/>
</dbReference>
<dbReference type="InterPro" id="IPR033922">
    <property type="entry name" value="NAD_bind_Glu_DH"/>
</dbReference>
<dbReference type="SMART" id="SM00839">
    <property type="entry name" value="ELFV_dehydrog"/>
    <property type="match status" value="1"/>
</dbReference>
<dbReference type="InterPro" id="IPR006095">
    <property type="entry name" value="Glu/Leu/Phe/Val/Trp_DH"/>
</dbReference>
<protein>
    <recommendedName>
        <fullName evidence="3">Glutamate dehydrogenase</fullName>
    </recommendedName>
</protein>
<dbReference type="Gene3D" id="3.40.50.10860">
    <property type="entry name" value="Leucine Dehydrogenase, chain A, domain 1"/>
    <property type="match status" value="1"/>
</dbReference>
<keyword evidence="2 3" id="KW-0560">Oxidoreductase</keyword>
<evidence type="ECO:0000313" key="9">
    <source>
        <dbReference type="EMBL" id="PIS13654.1"/>
    </source>
</evidence>
<feature type="binding site" evidence="5">
    <location>
        <position position="63"/>
    </location>
    <ligand>
        <name>substrate</name>
    </ligand>
</feature>
<feature type="binding site" evidence="5">
    <location>
        <position position="214"/>
    </location>
    <ligand>
        <name>NAD(+)</name>
        <dbReference type="ChEBI" id="CHEBI:57540"/>
    </ligand>
</feature>
<dbReference type="CDD" id="cd01076">
    <property type="entry name" value="NAD_bind_1_Glu_DH"/>
    <property type="match status" value="1"/>
</dbReference>
<comment type="caution">
    <text evidence="9">The sequence shown here is derived from an EMBL/GenBank/DDBJ whole genome shotgun (WGS) entry which is preliminary data.</text>
</comment>
<dbReference type="PIRSF" id="PIRSF000185">
    <property type="entry name" value="Glu_DH"/>
    <property type="match status" value="1"/>
</dbReference>
<evidence type="ECO:0000256" key="4">
    <source>
        <dbReference type="PIRSR" id="PIRSR000185-1"/>
    </source>
</evidence>
<dbReference type="SUPFAM" id="SSF53223">
    <property type="entry name" value="Aminoacid dehydrogenase-like, N-terminal domain"/>
    <property type="match status" value="1"/>
</dbReference>
<evidence type="ECO:0000256" key="3">
    <source>
        <dbReference type="PIRNR" id="PIRNR000185"/>
    </source>
</evidence>
<reference evidence="10" key="1">
    <citation type="submission" date="2017-09" db="EMBL/GenBank/DDBJ databases">
        <title>Depth-based differentiation of microbial function through sediment-hosted aquifers and enrichment of novel symbionts in the deep terrestrial subsurface.</title>
        <authorList>
            <person name="Probst A.J."/>
            <person name="Ladd B."/>
            <person name="Jarett J.K."/>
            <person name="Geller-Mcgrath D.E."/>
            <person name="Sieber C.M.K."/>
            <person name="Emerson J.B."/>
            <person name="Anantharaman K."/>
            <person name="Thomas B.C."/>
            <person name="Malmstrom R."/>
            <person name="Stieglmeier M."/>
            <person name="Klingl A."/>
            <person name="Woyke T."/>
            <person name="Ryan C.M."/>
            <person name="Banfield J.F."/>
        </authorList>
    </citation>
    <scope>NUCLEOTIDE SEQUENCE [LARGE SCALE GENOMIC DNA]</scope>
</reference>
<feature type="active site" description="Proton donor" evidence="4">
    <location>
        <position position="99"/>
    </location>
</feature>
<feature type="site" description="Important for catalysis" evidence="6">
    <location>
        <position position="139"/>
    </location>
</feature>
<keyword evidence="5" id="KW-0520">NAD</keyword>
<dbReference type="PROSITE" id="PS00074">
    <property type="entry name" value="GLFV_DEHYDROGENASE"/>
    <property type="match status" value="1"/>
</dbReference>
<dbReference type="PANTHER" id="PTHR11606">
    <property type="entry name" value="GLUTAMATE DEHYDROGENASE"/>
    <property type="match status" value="1"/>
</dbReference>
<feature type="binding site" evidence="5">
    <location>
        <position position="183"/>
    </location>
    <ligand>
        <name>NAD(+)</name>
        <dbReference type="ChEBI" id="CHEBI:57540"/>
    </ligand>
</feature>
<evidence type="ECO:0000259" key="8">
    <source>
        <dbReference type="SMART" id="SM00839"/>
    </source>
</evidence>
<evidence type="ECO:0000256" key="5">
    <source>
        <dbReference type="PIRSR" id="PIRSR000185-2"/>
    </source>
</evidence>
<gene>
    <name evidence="9" type="ORF">COT67_00565</name>
</gene>
<dbReference type="InterPro" id="IPR033524">
    <property type="entry name" value="Glu/Leu/Phe/Val_DH_AS"/>
</dbReference>
<dbReference type="InterPro" id="IPR046346">
    <property type="entry name" value="Aminoacid_DH-like_N_sf"/>
</dbReference>
<dbReference type="PANTHER" id="PTHR11606:SF13">
    <property type="entry name" value="GLUTAMATE DEHYDROGENASE 1, MITOCHONDRIAL"/>
    <property type="match status" value="1"/>
</dbReference>
<comment type="similarity">
    <text evidence="1 3 7">Belongs to the Glu/Leu/Phe/Val dehydrogenases family.</text>
</comment>
<dbReference type="SUPFAM" id="SSF51735">
    <property type="entry name" value="NAD(P)-binding Rossmann-fold domains"/>
    <property type="match status" value="1"/>
</dbReference>
<dbReference type="EMBL" id="PEZL01000008">
    <property type="protein sequence ID" value="PIS13654.1"/>
    <property type="molecule type" value="Genomic_DNA"/>
</dbReference>
<evidence type="ECO:0000256" key="6">
    <source>
        <dbReference type="PIRSR" id="PIRSR000185-3"/>
    </source>
</evidence>